<comment type="function">
    <text evidence="1">The phosphoenolpyruvate-dependent sugar phosphotransferase system (sugar PTS), a major carbohydrate active transport system, catalyzes the phosphorylation of incoming sugar substrates concomitantly with their translocation across the cell membrane. The enzyme II CmtAB PTS system is involved in D-mannitol transport.</text>
</comment>
<dbReference type="GO" id="GO:0090563">
    <property type="term" value="F:protein-phosphocysteine-sugar phosphotransferase activity"/>
    <property type="evidence" value="ECO:0007669"/>
    <property type="project" value="TreeGrafter"/>
</dbReference>
<dbReference type="AlphaFoldDB" id="A0A2P8HI48"/>
<dbReference type="InterPro" id="IPR016152">
    <property type="entry name" value="PTrfase/Anion_transptr"/>
</dbReference>
<keyword evidence="7" id="KW-0598">Phosphotransferase system</keyword>
<dbReference type="GO" id="GO:0009401">
    <property type="term" value="P:phosphoenolpyruvate-dependent sugar phosphotransferase system"/>
    <property type="evidence" value="ECO:0007669"/>
    <property type="project" value="UniProtKB-KW"/>
</dbReference>
<keyword evidence="14" id="KW-1185">Reference proteome</keyword>
<dbReference type="OrthoDB" id="1640042at2"/>
<dbReference type="EMBL" id="PYAV01000006">
    <property type="protein sequence ID" value="PSL45889.1"/>
    <property type="molecule type" value="Genomic_DNA"/>
</dbReference>
<dbReference type="PANTHER" id="PTHR30181:SF2">
    <property type="entry name" value="PTS SYSTEM MANNITOL-SPECIFIC EIICBA COMPONENT"/>
    <property type="match status" value="1"/>
</dbReference>
<organism evidence="13 14">
    <name type="scientific">Salsuginibacillus halophilus</name>
    <dbReference type="NCBI Taxonomy" id="517424"/>
    <lineage>
        <taxon>Bacteria</taxon>
        <taxon>Bacillati</taxon>
        <taxon>Bacillota</taxon>
        <taxon>Bacilli</taxon>
        <taxon>Bacillales</taxon>
        <taxon>Bacillaceae</taxon>
        <taxon>Salsuginibacillus</taxon>
    </lineage>
</organism>
<protein>
    <recommendedName>
        <fullName evidence="2">Mannitol-specific phosphotransferase enzyme IIA component</fullName>
    </recommendedName>
    <alternativeName>
        <fullName evidence="10">EIIA</fullName>
    </alternativeName>
    <alternativeName>
        <fullName evidence="11">EIII</fullName>
    </alternativeName>
    <alternativeName>
        <fullName evidence="9">PTS system mannitol-specific EIIA component</fullName>
    </alternativeName>
</protein>
<sequence length="144" mass="15626">MSEIVTPAMVRTGLSTMSKTEAIKEAGRLLQNEGYVAEGYVEKMQEREELTSTFMGNGLAIPHGTEEAKSEIQATGLSFLLFHEPVDWDGEDVYLVIGIAALGDEHLDILSSIAVTCSEDDDMEAILASTTAEELLSHFDEVTA</sequence>
<comment type="caution">
    <text evidence="13">The sequence shown here is derived from an EMBL/GenBank/DDBJ whole genome shotgun (WGS) entry which is preliminary data.</text>
</comment>
<accession>A0A2P8HI48</accession>
<dbReference type="GO" id="GO:0005886">
    <property type="term" value="C:plasma membrane"/>
    <property type="evidence" value="ECO:0007669"/>
    <property type="project" value="TreeGrafter"/>
</dbReference>
<dbReference type="Proteomes" id="UP000242310">
    <property type="component" value="Unassembled WGS sequence"/>
</dbReference>
<dbReference type="CDD" id="cd00211">
    <property type="entry name" value="PTS_IIA_fru"/>
    <property type="match status" value="1"/>
</dbReference>
<dbReference type="InterPro" id="IPR002178">
    <property type="entry name" value="PTS_EIIA_type-2_dom"/>
</dbReference>
<keyword evidence="6" id="KW-0808">Transferase</keyword>
<dbReference type="GO" id="GO:0016301">
    <property type="term" value="F:kinase activity"/>
    <property type="evidence" value="ECO:0007669"/>
    <property type="project" value="UniProtKB-KW"/>
</dbReference>
<dbReference type="PANTHER" id="PTHR30181">
    <property type="entry name" value="MANNITOL PERMEASE IIC COMPONENT"/>
    <property type="match status" value="1"/>
</dbReference>
<evidence type="ECO:0000256" key="4">
    <source>
        <dbReference type="ARBA" id="ARBA00022553"/>
    </source>
</evidence>
<proteinExistence type="predicted"/>
<evidence type="ECO:0000256" key="5">
    <source>
        <dbReference type="ARBA" id="ARBA00022597"/>
    </source>
</evidence>
<evidence type="ECO:0000256" key="11">
    <source>
        <dbReference type="ARBA" id="ARBA00030962"/>
    </source>
</evidence>
<evidence type="ECO:0000256" key="1">
    <source>
        <dbReference type="ARBA" id="ARBA00002434"/>
    </source>
</evidence>
<evidence type="ECO:0000256" key="2">
    <source>
        <dbReference type="ARBA" id="ARBA00014783"/>
    </source>
</evidence>
<dbReference type="SUPFAM" id="SSF55804">
    <property type="entry name" value="Phoshotransferase/anion transport protein"/>
    <property type="match status" value="1"/>
</dbReference>
<name>A0A2P8HI48_9BACI</name>
<dbReference type="Gene3D" id="3.40.930.10">
    <property type="entry name" value="Mannitol-specific EII, Chain A"/>
    <property type="match status" value="1"/>
</dbReference>
<evidence type="ECO:0000256" key="7">
    <source>
        <dbReference type="ARBA" id="ARBA00022683"/>
    </source>
</evidence>
<evidence type="ECO:0000313" key="14">
    <source>
        <dbReference type="Proteomes" id="UP000242310"/>
    </source>
</evidence>
<evidence type="ECO:0000256" key="6">
    <source>
        <dbReference type="ARBA" id="ARBA00022679"/>
    </source>
</evidence>
<dbReference type="InterPro" id="IPR050893">
    <property type="entry name" value="Sugar_PTS"/>
</dbReference>
<dbReference type="RefSeq" id="WP_106588559.1">
    <property type="nucleotide sequence ID" value="NZ_PYAV01000006.1"/>
</dbReference>
<evidence type="ECO:0000256" key="3">
    <source>
        <dbReference type="ARBA" id="ARBA00022448"/>
    </source>
</evidence>
<dbReference type="PROSITE" id="PS00372">
    <property type="entry name" value="PTS_EIIA_TYPE_2_HIS"/>
    <property type="match status" value="1"/>
</dbReference>
<reference evidence="13 14" key="1">
    <citation type="submission" date="2018-03" db="EMBL/GenBank/DDBJ databases">
        <title>Genomic Encyclopedia of Type Strains, Phase III (KMG-III): the genomes of soil and plant-associated and newly described type strains.</title>
        <authorList>
            <person name="Whitman W."/>
        </authorList>
    </citation>
    <scope>NUCLEOTIDE SEQUENCE [LARGE SCALE GENOMIC DNA]</scope>
    <source>
        <strain evidence="13 14">CGMCC 1.07653</strain>
    </source>
</reference>
<gene>
    <name evidence="13" type="ORF">B0H94_106144</name>
</gene>
<evidence type="ECO:0000256" key="10">
    <source>
        <dbReference type="ARBA" id="ARBA00030956"/>
    </source>
</evidence>
<feature type="domain" description="PTS EIIA type-2" evidence="12">
    <location>
        <begin position="3"/>
        <end position="142"/>
    </location>
</feature>
<evidence type="ECO:0000259" key="12">
    <source>
        <dbReference type="PROSITE" id="PS51094"/>
    </source>
</evidence>
<keyword evidence="4" id="KW-0597">Phosphoprotein</keyword>
<evidence type="ECO:0000256" key="8">
    <source>
        <dbReference type="ARBA" id="ARBA00022777"/>
    </source>
</evidence>
<keyword evidence="5" id="KW-0762">Sugar transport</keyword>
<keyword evidence="8" id="KW-0418">Kinase</keyword>
<dbReference type="Pfam" id="PF00359">
    <property type="entry name" value="PTS_EIIA_2"/>
    <property type="match status" value="1"/>
</dbReference>
<dbReference type="PROSITE" id="PS51094">
    <property type="entry name" value="PTS_EIIA_TYPE_2"/>
    <property type="match status" value="1"/>
</dbReference>
<evidence type="ECO:0000313" key="13">
    <source>
        <dbReference type="EMBL" id="PSL45889.1"/>
    </source>
</evidence>
<keyword evidence="3" id="KW-0813">Transport</keyword>
<evidence type="ECO:0000256" key="9">
    <source>
        <dbReference type="ARBA" id="ARBA00029908"/>
    </source>
</evidence>